<evidence type="ECO:0000313" key="2">
    <source>
        <dbReference type="Proteomes" id="UP001304769"/>
    </source>
</evidence>
<reference evidence="1 2" key="1">
    <citation type="submission" date="2023-12" db="EMBL/GenBank/DDBJ databases">
        <title>Sinomonas terricola sp. nov, isolated from litchi orchard soil in Guangdong, PR China.</title>
        <authorList>
            <person name="Jiaxin W."/>
            <person name="Yang Z."/>
            <person name="Honghui Z."/>
        </authorList>
    </citation>
    <scope>NUCLEOTIDE SEQUENCE [LARGE SCALE GENOMIC DNA]</scope>
    <source>
        <strain evidence="1 2">JGH33</strain>
    </source>
</reference>
<dbReference type="Proteomes" id="UP001304769">
    <property type="component" value="Unassembled WGS sequence"/>
</dbReference>
<dbReference type="EMBL" id="JAYGGQ010000001">
    <property type="protein sequence ID" value="MEA5453210.1"/>
    <property type="molecule type" value="Genomic_DNA"/>
</dbReference>
<name>A0ABU5T0N3_9MICC</name>
<organism evidence="1 2">
    <name type="scientific">Sinomonas terricola</name>
    <dbReference type="NCBI Taxonomy" id="3110330"/>
    <lineage>
        <taxon>Bacteria</taxon>
        <taxon>Bacillati</taxon>
        <taxon>Actinomycetota</taxon>
        <taxon>Actinomycetes</taxon>
        <taxon>Micrococcales</taxon>
        <taxon>Micrococcaceae</taxon>
        <taxon>Sinomonas</taxon>
    </lineage>
</organism>
<sequence length="176" mass="19317">MSLKERLAVWSPVPAYTVRELLPRERQRVPRFTGLDASLVDCALRVRVTEELPERSCCAAIHVAARFGAVLELVSHPPGDVPQHGRQTIWTVQSDDCEATADRFARTSAELVLEAPPLSLLLGLVPTEPGTKVSLVRARWSELLVTDLENGVTNRIPGTWTVFDAASRPNTSAAVR</sequence>
<gene>
    <name evidence="1" type="ORF">SPF06_00610</name>
</gene>
<dbReference type="RefSeq" id="WP_323276978.1">
    <property type="nucleotide sequence ID" value="NZ_JAYGGQ010000001.1"/>
</dbReference>
<protein>
    <submittedName>
        <fullName evidence="1">Uncharacterized protein</fullName>
    </submittedName>
</protein>
<keyword evidence="2" id="KW-1185">Reference proteome</keyword>
<accession>A0ABU5T0N3</accession>
<evidence type="ECO:0000313" key="1">
    <source>
        <dbReference type="EMBL" id="MEA5453210.1"/>
    </source>
</evidence>
<proteinExistence type="predicted"/>
<comment type="caution">
    <text evidence="1">The sequence shown here is derived from an EMBL/GenBank/DDBJ whole genome shotgun (WGS) entry which is preliminary data.</text>
</comment>